<protein>
    <submittedName>
        <fullName evidence="1">Uncharacterized protein</fullName>
    </submittedName>
</protein>
<proteinExistence type="predicted"/>
<name>A0ACC0BDL9_CATRO</name>
<dbReference type="Proteomes" id="UP001060085">
    <property type="component" value="Linkage Group LG03"/>
</dbReference>
<evidence type="ECO:0000313" key="2">
    <source>
        <dbReference type="Proteomes" id="UP001060085"/>
    </source>
</evidence>
<sequence length="257" mass="30310">MGRGRIELKRIENNTSRQVTFSKRRAGLLKKTHELSVLCDAQIGLIIFSTKGKLFEYSSYPHSMREIIERYVKTTGNSIPENREQIKGELKRMKNETLNLQLSLQRYKGDGLSSVQYEELNELEQQLEMSVEKVRARKFELLQQQMENMKRTETMLEKENEDMYNWLMNNQIQKQQIMEVDQHNQQMEMTHELKLLGEEISIMDHDDQFHPFGEEQQQQHPNSVLQLANLPFLHQFRIQPTQPNLHDSTGNPGCSYV</sequence>
<reference evidence="2" key="1">
    <citation type="journal article" date="2023" name="Nat. Plants">
        <title>Single-cell RNA sequencing provides a high-resolution roadmap for understanding the multicellular compartmentation of specialized metabolism.</title>
        <authorList>
            <person name="Sun S."/>
            <person name="Shen X."/>
            <person name="Li Y."/>
            <person name="Li Y."/>
            <person name="Wang S."/>
            <person name="Li R."/>
            <person name="Zhang H."/>
            <person name="Shen G."/>
            <person name="Guo B."/>
            <person name="Wei J."/>
            <person name="Xu J."/>
            <person name="St-Pierre B."/>
            <person name="Chen S."/>
            <person name="Sun C."/>
        </authorList>
    </citation>
    <scope>NUCLEOTIDE SEQUENCE [LARGE SCALE GENOMIC DNA]</scope>
</reference>
<evidence type="ECO:0000313" key="1">
    <source>
        <dbReference type="EMBL" id="KAI5670713.1"/>
    </source>
</evidence>
<dbReference type="EMBL" id="CM044703">
    <property type="protein sequence ID" value="KAI5670713.1"/>
    <property type="molecule type" value="Genomic_DNA"/>
</dbReference>
<gene>
    <name evidence="1" type="ORF">M9H77_11077</name>
</gene>
<organism evidence="1 2">
    <name type="scientific">Catharanthus roseus</name>
    <name type="common">Madagascar periwinkle</name>
    <name type="synonym">Vinca rosea</name>
    <dbReference type="NCBI Taxonomy" id="4058"/>
    <lineage>
        <taxon>Eukaryota</taxon>
        <taxon>Viridiplantae</taxon>
        <taxon>Streptophyta</taxon>
        <taxon>Embryophyta</taxon>
        <taxon>Tracheophyta</taxon>
        <taxon>Spermatophyta</taxon>
        <taxon>Magnoliopsida</taxon>
        <taxon>eudicotyledons</taxon>
        <taxon>Gunneridae</taxon>
        <taxon>Pentapetalae</taxon>
        <taxon>asterids</taxon>
        <taxon>lamiids</taxon>
        <taxon>Gentianales</taxon>
        <taxon>Apocynaceae</taxon>
        <taxon>Rauvolfioideae</taxon>
        <taxon>Vinceae</taxon>
        <taxon>Catharanthinae</taxon>
        <taxon>Catharanthus</taxon>
    </lineage>
</organism>
<accession>A0ACC0BDL9</accession>
<comment type="caution">
    <text evidence="1">The sequence shown here is derived from an EMBL/GenBank/DDBJ whole genome shotgun (WGS) entry which is preliminary data.</text>
</comment>
<keyword evidence="2" id="KW-1185">Reference proteome</keyword>